<evidence type="ECO:0000313" key="2">
    <source>
        <dbReference type="Proteomes" id="UP000076871"/>
    </source>
</evidence>
<proteinExistence type="predicted"/>
<organism evidence="1 2">
    <name type="scientific">Laetiporus sulphureus 93-53</name>
    <dbReference type="NCBI Taxonomy" id="1314785"/>
    <lineage>
        <taxon>Eukaryota</taxon>
        <taxon>Fungi</taxon>
        <taxon>Dikarya</taxon>
        <taxon>Basidiomycota</taxon>
        <taxon>Agaricomycotina</taxon>
        <taxon>Agaricomycetes</taxon>
        <taxon>Polyporales</taxon>
        <taxon>Laetiporus</taxon>
    </lineage>
</organism>
<evidence type="ECO:0000313" key="1">
    <source>
        <dbReference type="EMBL" id="KZT05723.1"/>
    </source>
</evidence>
<sequence>MAAGIVALAILWRKLNVGRRLATANLRSMRNPPLAALLLRDGTIELTALLLLIILSFMNSSAADVIANLEFALYPVLTSRVLLNTRAAVRPARGEQSQTSSFVRSRRGIQTQADVENMSFELNVLNSAEQALESDRSNPQESIERDQIVVEPRSMANNVVTAGDAQQDVVEEEARMDDVEEEMLSDWENDV</sequence>
<accession>A0A165DVP5</accession>
<dbReference type="InParanoid" id="A0A165DVP5"/>
<keyword evidence="2" id="KW-1185">Reference proteome</keyword>
<name>A0A165DVP5_9APHY</name>
<dbReference type="Proteomes" id="UP000076871">
    <property type="component" value="Unassembled WGS sequence"/>
</dbReference>
<reference evidence="1 2" key="1">
    <citation type="journal article" date="2016" name="Mol. Biol. Evol.">
        <title>Comparative Genomics of Early-Diverging Mushroom-Forming Fungi Provides Insights into the Origins of Lignocellulose Decay Capabilities.</title>
        <authorList>
            <person name="Nagy L.G."/>
            <person name="Riley R."/>
            <person name="Tritt A."/>
            <person name="Adam C."/>
            <person name="Daum C."/>
            <person name="Floudas D."/>
            <person name="Sun H."/>
            <person name="Yadav J.S."/>
            <person name="Pangilinan J."/>
            <person name="Larsson K.H."/>
            <person name="Matsuura K."/>
            <person name="Barry K."/>
            <person name="Labutti K."/>
            <person name="Kuo R."/>
            <person name="Ohm R.A."/>
            <person name="Bhattacharya S.S."/>
            <person name="Shirouzu T."/>
            <person name="Yoshinaga Y."/>
            <person name="Martin F.M."/>
            <person name="Grigoriev I.V."/>
            <person name="Hibbett D.S."/>
        </authorList>
    </citation>
    <scope>NUCLEOTIDE SEQUENCE [LARGE SCALE GENOMIC DNA]</scope>
    <source>
        <strain evidence="1 2">93-53</strain>
    </source>
</reference>
<protein>
    <submittedName>
        <fullName evidence="1">Uncharacterized protein</fullName>
    </submittedName>
</protein>
<dbReference type="GeneID" id="63829689"/>
<dbReference type="AlphaFoldDB" id="A0A165DVP5"/>
<dbReference type="EMBL" id="KV427628">
    <property type="protein sequence ID" value="KZT05723.1"/>
    <property type="molecule type" value="Genomic_DNA"/>
</dbReference>
<dbReference type="RefSeq" id="XP_040763463.1">
    <property type="nucleotide sequence ID" value="XM_040912661.1"/>
</dbReference>
<gene>
    <name evidence="1" type="ORF">LAESUDRAFT_759959</name>
</gene>